<accession>A0A086AJQ2</accession>
<protein>
    <submittedName>
        <fullName evidence="4">Maltose acetyltransferase</fullName>
    </submittedName>
</protein>
<dbReference type="Proteomes" id="UP000028712">
    <property type="component" value="Unassembled WGS sequence"/>
</dbReference>
<dbReference type="eggNOG" id="COG0110">
    <property type="taxonomic scope" value="Bacteria"/>
</dbReference>
<evidence type="ECO:0000259" key="3">
    <source>
        <dbReference type="SMART" id="SM01266"/>
    </source>
</evidence>
<comment type="similarity">
    <text evidence="1">Belongs to the transferase hexapeptide repeat family.</text>
</comment>
<comment type="caution">
    <text evidence="4">The sequence shown here is derived from an EMBL/GenBank/DDBJ whole genome shotgun (WGS) entry which is preliminary data.</text>
</comment>
<evidence type="ECO:0000256" key="1">
    <source>
        <dbReference type="ARBA" id="ARBA00007274"/>
    </source>
</evidence>
<gene>
    <name evidence="5" type="ORF">B0A62_02300</name>
    <name evidence="4" type="ORF">IW20_09105</name>
</gene>
<dbReference type="Proteomes" id="UP000198424">
    <property type="component" value="Unassembled WGS sequence"/>
</dbReference>
<dbReference type="EMBL" id="MUGY01000002">
    <property type="protein sequence ID" value="OXA97711.1"/>
    <property type="molecule type" value="Genomic_DNA"/>
</dbReference>
<dbReference type="Gene3D" id="2.160.10.10">
    <property type="entry name" value="Hexapeptide repeat proteins"/>
    <property type="match status" value="1"/>
</dbReference>
<dbReference type="InterPro" id="IPR024688">
    <property type="entry name" value="Mac_dom"/>
</dbReference>
<reference evidence="4 6" key="1">
    <citation type="submission" date="2014-07" db="EMBL/GenBank/DDBJ databases">
        <title>Genome of Flavobacterium hydatis DSM 2063.</title>
        <authorList>
            <person name="Pipes S.E."/>
            <person name="Stropko S.J."/>
            <person name="Newman J.D."/>
        </authorList>
    </citation>
    <scope>NUCLEOTIDE SEQUENCE [LARGE SCALE GENOMIC DNA]</scope>
    <source>
        <strain evidence="4 6">DSM 2063</strain>
    </source>
</reference>
<organism evidence="4 6">
    <name type="scientific">Flavobacterium hydatis</name>
    <name type="common">Cytophaga aquatilis</name>
    <dbReference type="NCBI Taxonomy" id="991"/>
    <lineage>
        <taxon>Bacteria</taxon>
        <taxon>Pseudomonadati</taxon>
        <taxon>Bacteroidota</taxon>
        <taxon>Flavobacteriia</taxon>
        <taxon>Flavobacteriales</taxon>
        <taxon>Flavobacteriaceae</taxon>
        <taxon>Flavobacterium</taxon>
    </lineage>
</organism>
<dbReference type="RefSeq" id="WP_035621060.1">
    <property type="nucleotide sequence ID" value="NZ_JBEWQG010000023.1"/>
</dbReference>
<evidence type="ECO:0000256" key="2">
    <source>
        <dbReference type="ARBA" id="ARBA00022679"/>
    </source>
</evidence>
<dbReference type="Pfam" id="PF12464">
    <property type="entry name" value="Mac"/>
    <property type="match status" value="1"/>
</dbReference>
<dbReference type="SMART" id="SM01266">
    <property type="entry name" value="Mac"/>
    <property type="match status" value="1"/>
</dbReference>
<sequence>MITEKEKMIAGDYYLAGDPILVKDRRRAKNLLHRLNVTEYRLTKKAKLILEELIPNTGKSFYIEPPFHCDYGYNITCGDNVYFNVNCVVLDCAPVNIGSNVFFAPNVQIYTATHPLDAELRKTLESALPISIGDDCWIGGNSVICPGVTIGKGCVIGAGSVVTKDIPDNSLAVGNPAKVIRKLNQESENKN</sequence>
<evidence type="ECO:0000313" key="6">
    <source>
        <dbReference type="Proteomes" id="UP000028712"/>
    </source>
</evidence>
<dbReference type="OrthoDB" id="9812571at2"/>
<dbReference type="InterPro" id="IPR051159">
    <property type="entry name" value="Hexapeptide_acetyltransf"/>
</dbReference>
<dbReference type="CDD" id="cd03357">
    <property type="entry name" value="LbH_MAT_GAT"/>
    <property type="match status" value="1"/>
</dbReference>
<dbReference type="AlphaFoldDB" id="A0A086AJQ2"/>
<dbReference type="PANTHER" id="PTHR23416">
    <property type="entry name" value="SIALIC ACID SYNTHASE-RELATED"/>
    <property type="match status" value="1"/>
</dbReference>
<keyword evidence="2 4" id="KW-0808">Transferase</keyword>
<reference evidence="5 7" key="2">
    <citation type="submission" date="2016-11" db="EMBL/GenBank/DDBJ databases">
        <title>Whole genomes of Flavobacteriaceae.</title>
        <authorList>
            <person name="Stine C."/>
            <person name="Li C."/>
            <person name="Tadesse D."/>
        </authorList>
    </citation>
    <scope>NUCLEOTIDE SEQUENCE [LARGE SCALE GENOMIC DNA]</scope>
    <source>
        <strain evidence="5 7">ATCC 29551</strain>
    </source>
</reference>
<dbReference type="InterPro" id="IPR011004">
    <property type="entry name" value="Trimer_LpxA-like_sf"/>
</dbReference>
<dbReference type="STRING" id="991.IW20_09105"/>
<feature type="domain" description="Maltose/galactoside acetyltransferase" evidence="3">
    <location>
        <begin position="5"/>
        <end position="59"/>
    </location>
</feature>
<name>A0A086AJQ2_FLAHY</name>
<dbReference type="InterPro" id="IPR001451">
    <property type="entry name" value="Hexapep"/>
</dbReference>
<dbReference type="Pfam" id="PF14602">
    <property type="entry name" value="Hexapep_2"/>
    <property type="match status" value="1"/>
</dbReference>
<keyword evidence="7" id="KW-1185">Reference proteome</keyword>
<dbReference type="SUPFAM" id="SSF51161">
    <property type="entry name" value="Trimeric LpxA-like enzymes"/>
    <property type="match status" value="1"/>
</dbReference>
<dbReference type="PANTHER" id="PTHR23416:SF23">
    <property type="entry name" value="ACETYLTRANSFERASE C18B11.09C-RELATED"/>
    <property type="match status" value="1"/>
</dbReference>
<proteinExistence type="inferred from homology"/>
<evidence type="ECO:0000313" key="4">
    <source>
        <dbReference type="EMBL" id="KFF16916.1"/>
    </source>
</evidence>
<dbReference type="FunFam" id="2.160.10.10:FF:000008">
    <property type="entry name" value="Maltose O-acetyltransferase"/>
    <property type="match status" value="1"/>
</dbReference>
<evidence type="ECO:0000313" key="7">
    <source>
        <dbReference type="Proteomes" id="UP000198424"/>
    </source>
</evidence>
<evidence type="ECO:0000313" key="5">
    <source>
        <dbReference type="EMBL" id="OXA97711.1"/>
    </source>
</evidence>
<dbReference type="GO" id="GO:0016413">
    <property type="term" value="F:O-acetyltransferase activity"/>
    <property type="evidence" value="ECO:0007669"/>
    <property type="project" value="UniProtKB-ARBA"/>
</dbReference>
<dbReference type="EMBL" id="JPRM01000012">
    <property type="protein sequence ID" value="KFF16916.1"/>
    <property type="molecule type" value="Genomic_DNA"/>
</dbReference>